<sequence>MDKRDFKTSKILSIINETISDSTEIPPLLSNVSTINSTVSAIISSSPSSASTFPASTMMVTTNTSSLPAAVSSGFDGIESELIEKSWIFSLVILILYLTLTLIQAYAFVRQRTRNLLVYLFTISLEMYTLALFLNSLDVILFRSVNDEPNMMPLIVDILRISALALFILFVLIIAKGWPITRSEVTAKPLVAMAWLAYLASEILLYSWTEGSLIEESEDRYLTLPGWISLGLRIIIMMWFLFELRATMMLEQDQQKLRFYLHFGVGIMVWFVYLPIIVFVGSQTSIEWKYNFISVFSLLVNFLAYAVMAHFLWPTKLTYHFLTHPTESDYSEGIDEYEEASRDSFNCLSQINYGNGIHHHRFGHDLRLPSSKT</sequence>
<protein>
    <recommendedName>
        <fullName evidence="2">GPR180/TMEM145 transmembrane domain-containing protein</fullName>
    </recommendedName>
</protein>
<dbReference type="EnsemblMetazoa" id="tetur14g00240.1">
    <property type="protein sequence ID" value="tetur14g00240.1"/>
    <property type="gene ID" value="tetur14g00240"/>
</dbReference>
<dbReference type="HOGENOM" id="CLU_742544_0_0_1"/>
<feature type="transmembrane region" description="Helical" evidence="1">
    <location>
        <begin position="87"/>
        <end position="109"/>
    </location>
</feature>
<feature type="transmembrane region" description="Helical" evidence="1">
    <location>
        <begin position="116"/>
        <end position="134"/>
    </location>
</feature>
<dbReference type="OMA" id="VEYELFM"/>
<evidence type="ECO:0000313" key="3">
    <source>
        <dbReference type="EnsemblMetazoa" id="tetur14g00240.1"/>
    </source>
</evidence>
<gene>
    <name evidence="3" type="primary">107365207</name>
</gene>
<dbReference type="PANTHER" id="PTHR23252">
    <property type="entry name" value="INTIMAL THICKNESS RECEPTOR-RELATED"/>
    <property type="match status" value="1"/>
</dbReference>
<feature type="transmembrane region" description="Helical" evidence="1">
    <location>
        <begin position="292"/>
        <end position="313"/>
    </location>
</feature>
<dbReference type="PANTHER" id="PTHR23252:SF43">
    <property type="entry name" value="INTIMAL THICKNESS RELATED RECEPTOR IRP DOMAIN-CONTAINING PROTEIN"/>
    <property type="match status" value="1"/>
</dbReference>
<dbReference type="EMBL" id="CAEY01000200">
    <property type="status" value="NOT_ANNOTATED_CDS"/>
    <property type="molecule type" value="Genomic_DNA"/>
</dbReference>
<dbReference type="InterPro" id="IPR019336">
    <property type="entry name" value="GPR180/TMEM145_TM"/>
</dbReference>
<feature type="domain" description="GPR180/TMEM145 transmembrane" evidence="2">
    <location>
        <begin position="93"/>
        <end position="308"/>
    </location>
</feature>
<dbReference type="KEGG" id="tut:107365207"/>
<keyword evidence="1" id="KW-0812">Transmembrane</keyword>
<evidence type="ECO:0000313" key="4">
    <source>
        <dbReference type="Proteomes" id="UP000015104"/>
    </source>
</evidence>
<reference evidence="3" key="2">
    <citation type="submission" date="2015-06" db="UniProtKB">
        <authorList>
            <consortium name="EnsemblMetazoa"/>
        </authorList>
    </citation>
    <scope>IDENTIFICATION</scope>
</reference>
<feature type="transmembrane region" description="Helical" evidence="1">
    <location>
        <begin position="190"/>
        <end position="208"/>
    </location>
</feature>
<dbReference type="AlphaFoldDB" id="T1KKW2"/>
<reference evidence="4" key="1">
    <citation type="submission" date="2011-08" db="EMBL/GenBank/DDBJ databases">
        <authorList>
            <person name="Rombauts S."/>
        </authorList>
    </citation>
    <scope>NUCLEOTIDE SEQUENCE</scope>
    <source>
        <strain evidence="4">London</strain>
    </source>
</reference>
<accession>T1KKW2</accession>
<dbReference type="GO" id="GO:0019236">
    <property type="term" value="P:response to pheromone"/>
    <property type="evidence" value="ECO:0007669"/>
    <property type="project" value="InterPro"/>
</dbReference>
<feature type="transmembrane region" description="Helical" evidence="1">
    <location>
        <begin position="154"/>
        <end position="178"/>
    </location>
</feature>
<organism evidence="3 4">
    <name type="scientific">Tetranychus urticae</name>
    <name type="common">Two-spotted spider mite</name>
    <dbReference type="NCBI Taxonomy" id="32264"/>
    <lineage>
        <taxon>Eukaryota</taxon>
        <taxon>Metazoa</taxon>
        <taxon>Ecdysozoa</taxon>
        <taxon>Arthropoda</taxon>
        <taxon>Chelicerata</taxon>
        <taxon>Arachnida</taxon>
        <taxon>Acari</taxon>
        <taxon>Acariformes</taxon>
        <taxon>Trombidiformes</taxon>
        <taxon>Prostigmata</taxon>
        <taxon>Eleutherengona</taxon>
        <taxon>Raphignathae</taxon>
        <taxon>Tetranychoidea</taxon>
        <taxon>Tetranychidae</taxon>
        <taxon>Tetranychus</taxon>
    </lineage>
</organism>
<dbReference type="GO" id="GO:0007186">
    <property type="term" value="P:G protein-coupled receptor signaling pathway"/>
    <property type="evidence" value="ECO:0007669"/>
    <property type="project" value="InterPro"/>
</dbReference>
<evidence type="ECO:0000256" key="1">
    <source>
        <dbReference type="SAM" id="Phobius"/>
    </source>
</evidence>
<evidence type="ECO:0000259" key="2">
    <source>
        <dbReference type="Pfam" id="PF10192"/>
    </source>
</evidence>
<feature type="transmembrane region" description="Helical" evidence="1">
    <location>
        <begin position="259"/>
        <end position="280"/>
    </location>
</feature>
<keyword evidence="1" id="KW-1133">Transmembrane helix</keyword>
<dbReference type="OrthoDB" id="45670at2759"/>
<feature type="transmembrane region" description="Helical" evidence="1">
    <location>
        <begin position="228"/>
        <end position="247"/>
    </location>
</feature>
<proteinExistence type="predicted"/>
<dbReference type="eggNOG" id="KOG4290">
    <property type="taxonomic scope" value="Eukaryota"/>
</dbReference>
<dbReference type="Pfam" id="PF10192">
    <property type="entry name" value="GPR180-TMEM145_TM"/>
    <property type="match status" value="1"/>
</dbReference>
<keyword evidence="4" id="KW-1185">Reference proteome</keyword>
<keyword evidence="1" id="KW-0472">Membrane</keyword>
<name>T1KKW2_TETUR</name>
<dbReference type="InterPro" id="IPR047831">
    <property type="entry name" value="GPR180/TMEM145"/>
</dbReference>
<dbReference type="Proteomes" id="UP000015104">
    <property type="component" value="Unassembled WGS sequence"/>
</dbReference>